<accession>A0ABN1MTK2</accession>
<proteinExistence type="predicted"/>
<comment type="subcellular location">
    <subcellularLocation>
        <location evidence="1">Membrane</location>
        <topology evidence="1">Multi-pass membrane protein</topology>
    </subcellularLocation>
</comment>
<keyword evidence="4 5" id="KW-0472">Membrane</keyword>
<gene>
    <name evidence="6" type="ORF">GCM10009118_30210</name>
</gene>
<evidence type="ECO:0000256" key="5">
    <source>
        <dbReference type="SAM" id="Phobius"/>
    </source>
</evidence>
<feature type="transmembrane region" description="Helical" evidence="5">
    <location>
        <begin position="185"/>
        <end position="202"/>
    </location>
</feature>
<evidence type="ECO:0000256" key="2">
    <source>
        <dbReference type="ARBA" id="ARBA00022692"/>
    </source>
</evidence>
<feature type="transmembrane region" description="Helical" evidence="5">
    <location>
        <begin position="140"/>
        <end position="164"/>
    </location>
</feature>
<evidence type="ECO:0000256" key="1">
    <source>
        <dbReference type="ARBA" id="ARBA00004141"/>
    </source>
</evidence>
<dbReference type="InterPro" id="IPR059112">
    <property type="entry name" value="CysZ/EI24"/>
</dbReference>
<dbReference type="Pfam" id="PF07264">
    <property type="entry name" value="EI24"/>
    <property type="match status" value="1"/>
</dbReference>
<name>A0ABN1MTK2_9FLAO</name>
<protein>
    <submittedName>
        <fullName evidence="6">Uncharacterized protein</fullName>
    </submittedName>
</protein>
<dbReference type="RefSeq" id="WP_343789808.1">
    <property type="nucleotide sequence ID" value="NZ_BAAAFH010000022.1"/>
</dbReference>
<dbReference type="EMBL" id="BAAAFH010000022">
    <property type="protein sequence ID" value="GAA0876611.1"/>
    <property type="molecule type" value="Genomic_DNA"/>
</dbReference>
<keyword evidence="2 5" id="KW-0812">Transmembrane</keyword>
<feature type="transmembrane region" description="Helical" evidence="5">
    <location>
        <begin position="18"/>
        <end position="39"/>
    </location>
</feature>
<organism evidence="6 7">
    <name type="scientific">Wandonia haliotis</name>
    <dbReference type="NCBI Taxonomy" id="574963"/>
    <lineage>
        <taxon>Bacteria</taxon>
        <taxon>Pseudomonadati</taxon>
        <taxon>Bacteroidota</taxon>
        <taxon>Flavobacteriia</taxon>
        <taxon>Flavobacteriales</taxon>
        <taxon>Crocinitomicaceae</taxon>
        <taxon>Wandonia</taxon>
    </lineage>
</organism>
<evidence type="ECO:0000313" key="6">
    <source>
        <dbReference type="EMBL" id="GAA0876611.1"/>
    </source>
</evidence>
<comment type="caution">
    <text evidence="6">The sequence shown here is derived from an EMBL/GenBank/DDBJ whole genome shotgun (WGS) entry which is preliminary data.</text>
</comment>
<reference evidence="6 7" key="1">
    <citation type="journal article" date="2019" name="Int. J. Syst. Evol. Microbiol.">
        <title>The Global Catalogue of Microorganisms (GCM) 10K type strain sequencing project: providing services to taxonomists for standard genome sequencing and annotation.</title>
        <authorList>
            <consortium name="The Broad Institute Genomics Platform"/>
            <consortium name="The Broad Institute Genome Sequencing Center for Infectious Disease"/>
            <person name="Wu L."/>
            <person name="Ma J."/>
        </authorList>
    </citation>
    <scope>NUCLEOTIDE SEQUENCE [LARGE SCALE GENOMIC DNA]</scope>
    <source>
        <strain evidence="6 7">JCM 16083</strain>
    </source>
</reference>
<feature type="transmembrane region" description="Helical" evidence="5">
    <location>
        <begin position="113"/>
        <end position="134"/>
    </location>
</feature>
<keyword evidence="3 5" id="KW-1133">Transmembrane helix</keyword>
<evidence type="ECO:0000256" key="4">
    <source>
        <dbReference type="ARBA" id="ARBA00023136"/>
    </source>
</evidence>
<keyword evidence="7" id="KW-1185">Reference proteome</keyword>
<dbReference type="Proteomes" id="UP001501126">
    <property type="component" value="Unassembled WGS sequence"/>
</dbReference>
<sequence>MIQQSFDVLKRLLEYKKLYLFLIPGALITLSYLFFQWIFGWLDPTDSLPADAGWWSRLMHTIEESGKWIVHSFYQFIMITLLSPVMAILAERADNFLSGAKFDGGLTRILKDLLRTIMIVTTAFFFFFIIYLVWNMFAWIVGLGFLTPYIMFLVNAFFIGFAYMDYALERYQYSIGKSWQYGVKNSWVMLGLGALFSAIFYIPYLGALAAPFLITLLATSIWHVKEVQGNTPSHNQSPS</sequence>
<feature type="transmembrane region" description="Helical" evidence="5">
    <location>
        <begin position="73"/>
        <end position="92"/>
    </location>
</feature>
<evidence type="ECO:0000256" key="3">
    <source>
        <dbReference type="ARBA" id="ARBA00022989"/>
    </source>
</evidence>
<evidence type="ECO:0000313" key="7">
    <source>
        <dbReference type="Proteomes" id="UP001501126"/>
    </source>
</evidence>